<accession>A0A2P8FKH4</accession>
<dbReference type="EMBL" id="PYGJ01000001">
    <property type="protein sequence ID" value="PSL22227.1"/>
    <property type="molecule type" value="Genomic_DNA"/>
</dbReference>
<evidence type="ECO:0000256" key="4">
    <source>
        <dbReference type="PROSITE-ProRule" id="PRU00520"/>
    </source>
</evidence>
<dbReference type="AlphaFoldDB" id="A0A2P8FKH4"/>
<keyword evidence="4" id="KW-0378">Hydrolase</keyword>
<dbReference type="Gene3D" id="3.30.70.100">
    <property type="match status" value="1"/>
</dbReference>
<dbReference type="SUPFAM" id="SSF54975">
    <property type="entry name" value="Acylphosphatase/BLUF domain-like"/>
    <property type="match status" value="1"/>
</dbReference>
<reference evidence="7 8" key="1">
    <citation type="submission" date="2018-03" db="EMBL/GenBank/DDBJ databases">
        <title>Genomic Encyclopedia of Archaeal and Bacterial Type Strains, Phase II (KMG-II): from individual species to whole genera.</title>
        <authorList>
            <person name="Goeker M."/>
        </authorList>
    </citation>
    <scope>NUCLEOTIDE SEQUENCE [LARGE SCALE GENOMIC DNA]</scope>
    <source>
        <strain evidence="7 8">DSM 100673</strain>
    </source>
</reference>
<evidence type="ECO:0000313" key="8">
    <source>
        <dbReference type="Proteomes" id="UP000240418"/>
    </source>
</evidence>
<dbReference type="RefSeq" id="WP_106606900.1">
    <property type="nucleotide sequence ID" value="NZ_PYGJ01000001.1"/>
</dbReference>
<dbReference type="GO" id="GO:0003998">
    <property type="term" value="F:acylphosphatase activity"/>
    <property type="evidence" value="ECO:0007669"/>
    <property type="project" value="UniProtKB-EC"/>
</dbReference>
<feature type="active site" evidence="4">
    <location>
        <position position="24"/>
    </location>
</feature>
<proteinExistence type="inferred from homology"/>
<sequence length="96" mass="10475">MSQTVPDYAKSVKITGRVQSVAFRAWTRSRATTLGLTGWVRNDPTGSVSAFVQGDRASVDTLVEEFWSGPGVAAVRDVQSQFSPPDPSLNTFEIQR</sequence>
<protein>
    <recommendedName>
        <fullName evidence="2 4">acylphosphatase</fullName>
        <ecNumber evidence="2 4">3.6.1.7</ecNumber>
    </recommendedName>
</protein>
<dbReference type="PANTHER" id="PTHR47268">
    <property type="entry name" value="ACYLPHOSPHATASE"/>
    <property type="match status" value="1"/>
</dbReference>
<dbReference type="InterPro" id="IPR001792">
    <property type="entry name" value="Acylphosphatase-like_dom"/>
</dbReference>
<dbReference type="Proteomes" id="UP000240418">
    <property type="component" value="Unassembled WGS sequence"/>
</dbReference>
<evidence type="ECO:0000256" key="3">
    <source>
        <dbReference type="ARBA" id="ARBA00047645"/>
    </source>
</evidence>
<keyword evidence="8" id="KW-1185">Reference proteome</keyword>
<evidence type="ECO:0000256" key="5">
    <source>
        <dbReference type="RuleBase" id="RU004168"/>
    </source>
</evidence>
<evidence type="ECO:0000313" key="7">
    <source>
        <dbReference type="EMBL" id="PSL22227.1"/>
    </source>
</evidence>
<evidence type="ECO:0000256" key="1">
    <source>
        <dbReference type="ARBA" id="ARBA00005614"/>
    </source>
</evidence>
<dbReference type="InterPro" id="IPR036046">
    <property type="entry name" value="Acylphosphatase-like_dom_sf"/>
</dbReference>
<dbReference type="PANTHER" id="PTHR47268:SF4">
    <property type="entry name" value="ACYLPHOSPHATASE"/>
    <property type="match status" value="1"/>
</dbReference>
<dbReference type="PROSITE" id="PS51160">
    <property type="entry name" value="ACYLPHOSPHATASE_3"/>
    <property type="match status" value="1"/>
</dbReference>
<dbReference type="InterPro" id="IPR017968">
    <property type="entry name" value="Acylphosphatase_CS"/>
</dbReference>
<dbReference type="PRINTS" id="PR00112">
    <property type="entry name" value="ACYLPHPHTASE"/>
</dbReference>
<dbReference type="EC" id="3.6.1.7" evidence="2 4"/>
<feature type="domain" description="Acylphosphatase-like" evidence="6">
    <location>
        <begin position="9"/>
        <end position="96"/>
    </location>
</feature>
<dbReference type="InterPro" id="IPR020456">
    <property type="entry name" value="Acylphosphatase"/>
</dbReference>
<comment type="catalytic activity">
    <reaction evidence="3 4">
        <text>an acyl phosphate + H2O = a carboxylate + phosphate + H(+)</text>
        <dbReference type="Rhea" id="RHEA:14965"/>
        <dbReference type="ChEBI" id="CHEBI:15377"/>
        <dbReference type="ChEBI" id="CHEBI:15378"/>
        <dbReference type="ChEBI" id="CHEBI:29067"/>
        <dbReference type="ChEBI" id="CHEBI:43474"/>
        <dbReference type="ChEBI" id="CHEBI:59918"/>
        <dbReference type="EC" id="3.6.1.7"/>
    </reaction>
</comment>
<comment type="similarity">
    <text evidence="1 5">Belongs to the acylphosphatase family.</text>
</comment>
<dbReference type="PROSITE" id="PS00151">
    <property type="entry name" value="ACYLPHOSPHATASE_2"/>
    <property type="match status" value="1"/>
</dbReference>
<organism evidence="7 8">
    <name type="scientific">Shimia abyssi</name>
    <dbReference type="NCBI Taxonomy" id="1662395"/>
    <lineage>
        <taxon>Bacteria</taxon>
        <taxon>Pseudomonadati</taxon>
        <taxon>Pseudomonadota</taxon>
        <taxon>Alphaproteobacteria</taxon>
        <taxon>Rhodobacterales</taxon>
        <taxon>Roseobacteraceae</taxon>
    </lineage>
</organism>
<name>A0A2P8FKH4_9RHOB</name>
<feature type="active site" evidence="4">
    <location>
        <position position="42"/>
    </location>
</feature>
<comment type="caution">
    <text evidence="7">The sequence shown here is derived from an EMBL/GenBank/DDBJ whole genome shotgun (WGS) entry which is preliminary data.</text>
</comment>
<dbReference type="Pfam" id="PF00708">
    <property type="entry name" value="Acylphosphatase"/>
    <property type="match status" value="1"/>
</dbReference>
<evidence type="ECO:0000256" key="2">
    <source>
        <dbReference type="ARBA" id="ARBA00012150"/>
    </source>
</evidence>
<evidence type="ECO:0000259" key="6">
    <source>
        <dbReference type="PROSITE" id="PS51160"/>
    </source>
</evidence>
<gene>
    <name evidence="7" type="ORF">CLV88_101652</name>
</gene>
<dbReference type="OrthoDB" id="5295388at2"/>